<dbReference type="RefSeq" id="WP_344755914.1">
    <property type="nucleotide sequence ID" value="NZ_BAABBW010000005.1"/>
</dbReference>
<gene>
    <name evidence="1" type="ORF">GCM10022287_30220</name>
</gene>
<dbReference type="Proteomes" id="UP001501079">
    <property type="component" value="Unassembled WGS sequence"/>
</dbReference>
<comment type="caution">
    <text evidence="1">The sequence shown here is derived from an EMBL/GenBank/DDBJ whole genome shotgun (WGS) entry which is preliminary data.</text>
</comment>
<dbReference type="SUPFAM" id="SSF56645">
    <property type="entry name" value="Acyl-CoA dehydrogenase NM domain-like"/>
    <property type="match status" value="1"/>
</dbReference>
<dbReference type="EMBL" id="BAABBW010000005">
    <property type="protein sequence ID" value="GAA4178901.1"/>
    <property type="molecule type" value="Genomic_DNA"/>
</dbReference>
<proteinExistence type="predicted"/>
<dbReference type="Gene3D" id="2.40.110.10">
    <property type="entry name" value="Butyryl-CoA Dehydrogenase, subunit A, domain 2"/>
    <property type="match status" value="1"/>
</dbReference>
<accession>A0ABP8A6K8</accession>
<dbReference type="InterPro" id="IPR009100">
    <property type="entry name" value="AcylCoA_DH/oxidase_NM_dom_sf"/>
</dbReference>
<sequence>MSAELDERVQRALADLAQVHGRVDDALRWATDAGTWLPAPGTGHTRVLWAFFAAAAAIDVAAARVLEPHLDALAILSQAPQPVDLAAVGAGDGSSWGVFAAEGAGLALEAREDGGRWRLDGTKPWCSLAGALSHALVTATVEGGARRLFAVSLRESGVTADDGPWAPRGLTQVVSAPVRFEGVPSVPVGEPGWYLERPGFFWGGIGVAACWLGGATGIARALLVASGKREPDQLALAHLGAVDRAIAAARAALDAAANIVDDPPADVDWPTLMLRTRGAVADAAERVITRVGHALGPAPLALDADHAARVADLQLYLRQHHAERDDAALGRALLDRLADSGRRPW</sequence>
<evidence type="ECO:0000313" key="2">
    <source>
        <dbReference type="Proteomes" id="UP001501079"/>
    </source>
</evidence>
<keyword evidence="2" id="KW-1185">Reference proteome</keyword>
<dbReference type="InterPro" id="IPR046373">
    <property type="entry name" value="Acyl-CoA_Oxase/DH_mid-dom_sf"/>
</dbReference>
<reference evidence="2" key="1">
    <citation type="journal article" date="2019" name="Int. J. Syst. Evol. Microbiol.">
        <title>The Global Catalogue of Microorganisms (GCM) 10K type strain sequencing project: providing services to taxonomists for standard genome sequencing and annotation.</title>
        <authorList>
            <consortium name="The Broad Institute Genomics Platform"/>
            <consortium name="The Broad Institute Genome Sequencing Center for Infectious Disease"/>
            <person name="Wu L."/>
            <person name="Ma J."/>
        </authorList>
    </citation>
    <scope>NUCLEOTIDE SEQUENCE [LARGE SCALE GENOMIC DNA]</scope>
    <source>
        <strain evidence="2">JCM 17591</strain>
    </source>
</reference>
<protein>
    <submittedName>
        <fullName evidence="1">Acyl-CoA dehydrogenase family protein</fullName>
    </submittedName>
</protein>
<organism evidence="1 2">
    <name type="scientific">Gryllotalpicola koreensis</name>
    <dbReference type="NCBI Taxonomy" id="993086"/>
    <lineage>
        <taxon>Bacteria</taxon>
        <taxon>Bacillati</taxon>
        <taxon>Actinomycetota</taxon>
        <taxon>Actinomycetes</taxon>
        <taxon>Micrococcales</taxon>
        <taxon>Microbacteriaceae</taxon>
        <taxon>Gryllotalpicola</taxon>
    </lineage>
</organism>
<name>A0ABP8A6K8_9MICO</name>
<evidence type="ECO:0000313" key="1">
    <source>
        <dbReference type="EMBL" id="GAA4178901.1"/>
    </source>
</evidence>